<evidence type="ECO:0000256" key="1">
    <source>
        <dbReference type="SAM" id="MobiDB-lite"/>
    </source>
</evidence>
<keyword evidence="3" id="KW-1185">Reference proteome</keyword>
<sequence length="65" mass="7335">MLVNTPSIINIMATDKVNQDKHLNDSSDEKLKTDEPISEKDEVKKAEERTRKAHDKANKDAGKKS</sequence>
<feature type="region of interest" description="Disordered" evidence="1">
    <location>
        <begin position="16"/>
        <end position="65"/>
    </location>
</feature>
<accession>A0ABU3GTA0</accession>
<proteinExistence type="predicted"/>
<dbReference type="Proteomes" id="UP001258315">
    <property type="component" value="Unassembled WGS sequence"/>
</dbReference>
<organism evidence="2 3">
    <name type="scientific">Mucilaginibacter terrae</name>
    <dbReference type="NCBI Taxonomy" id="1955052"/>
    <lineage>
        <taxon>Bacteria</taxon>
        <taxon>Pseudomonadati</taxon>
        <taxon>Bacteroidota</taxon>
        <taxon>Sphingobacteriia</taxon>
        <taxon>Sphingobacteriales</taxon>
        <taxon>Sphingobacteriaceae</taxon>
        <taxon>Mucilaginibacter</taxon>
    </lineage>
</organism>
<gene>
    <name evidence="2" type="ORF">QE417_002079</name>
</gene>
<evidence type="ECO:0000313" key="2">
    <source>
        <dbReference type="EMBL" id="MDT3403007.1"/>
    </source>
</evidence>
<comment type="caution">
    <text evidence="2">The sequence shown here is derived from an EMBL/GenBank/DDBJ whole genome shotgun (WGS) entry which is preliminary data.</text>
</comment>
<reference evidence="3" key="1">
    <citation type="submission" date="2023-07" db="EMBL/GenBank/DDBJ databases">
        <title>Functional and genomic diversity of the sorghum phyllosphere microbiome.</title>
        <authorList>
            <person name="Shade A."/>
        </authorList>
    </citation>
    <scope>NUCLEOTIDE SEQUENCE [LARGE SCALE GENOMIC DNA]</scope>
    <source>
        <strain evidence="3">SORGH_AS_0422</strain>
    </source>
</reference>
<dbReference type="EMBL" id="JAVLVU010000001">
    <property type="protein sequence ID" value="MDT3403007.1"/>
    <property type="molecule type" value="Genomic_DNA"/>
</dbReference>
<name>A0ABU3GTA0_9SPHI</name>
<feature type="compositionally biased region" description="Basic and acidic residues" evidence="1">
    <location>
        <begin position="17"/>
        <end position="65"/>
    </location>
</feature>
<evidence type="ECO:0000313" key="3">
    <source>
        <dbReference type="Proteomes" id="UP001258315"/>
    </source>
</evidence>
<protein>
    <submittedName>
        <fullName evidence="2">Uncharacterized protein</fullName>
    </submittedName>
</protein>